<evidence type="ECO:0000313" key="1">
    <source>
        <dbReference type="EMBL" id="ODQ95555.1"/>
    </source>
</evidence>
<evidence type="ECO:0000313" key="2">
    <source>
        <dbReference type="Proteomes" id="UP000094243"/>
    </source>
</evidence>
<dbReference type="OrthoDB" id="4618578at2"/>
<dbReference type="EMBL" id="MIGZ01000016">
    <property type="protein sequence ID" value="ODQ95555.1"/>
    <property type="molecule type" value="Genomic_DNA"/>
</dbReference>
<dbReference type="RefSeq" id="WP_069404041.1">
    <property type="nucleotide sequence ID" value="NZ_MIGZ01000016.1"/>
</dbReference>
<dbReference type="AlphaFoldDB" id="A0A1E3S055"/>
<gene>
    <name evidence="1" type="ORF">BHQ17_04540</name>
</gene>
<protein>
    <submittedName>
        <fullName evidence="1">Uncharacterized protein</fullName>
    </submittedName>
</protein>
<organism evidence="1 2">
    <name type="scientific">Mycolicibacterium holsaticum</name>
    <dbReference type="NCBI Taxonomy" id="152142"/>
    <lineage>
        <taxon>Bacteria</taxon>
        <taxon>Bacillati</taxon>
        <taxon>Actinomycetota</taxon>
        <taxon>Actinomycetes</taxon>
        <taxon>Mycobacteriales</taxon>
        <taxon>Mycobacteriaceae</taxon>
        <taxon>Mycolicibacterium</taxon>
    </lineage>
</organism>
<reference evidence="2" key="1">
    <citation type="submission" date="2016-09" db="EMBL/GenBank/DDBJ databases">
        <authorList>
            <person name="Greninger A.L."/>
            <person name="Jerome K.R."/>
            <person name="Mcnair B."/>
            <person name="Wallis C."/>
            <person name="Fang F."/>
        </authorList>
    </citation>
    <scope>NUCLEOTIDE SEQUENCE [LARGE SCALE GENOMIC DNA]</scope>
    <source>
        <strain evidence="2">M7</strain>
    </source>
</reference>
<sequence length="138" mass="15401">MNPFDYNHPPDAPASGQLYIATVKPFDAVSPSDHQPLARVRYTNGKTFVGRDTVRHIDVHRETGQPVEHWMRIDGYAREIVSQISTLVADGAVSPVACFTELRYHLDADAGWSPAIDALSEEDWAAVQWRVTDLLRTG</sequence>
<keyword evidence="2" id="KW-1185">Reference proteome</keyword>
<dbReference type="Proteomes" id="UP000094243">
    <property type="component" value="Unassembled WGS sequence"/>
</dbReference>
<name>A0A1E3S055_9MYCO</name>
<accession>A0A1E3S055</accession>
<comment type="caution">
    <text evidence="1">The sequence shown here is derived from an EMBL/GenBank/DDBJ whole genome shotgun (WGS) entry which is preliminary data.</text>
</comment>
<proteinExistence type="predicted"/>